<gene>
    <name evidence="3" type="ORF">MAR_002349</name>
</gene>
<feature type="region of interest" description="Disordered" evidence="2">
    <location>
        <begin position="488"/>
        <end position="579"/>
    </location>
</feature>
<evidence type="ECO:0000313" key="4">
    <source>
        <dbReference type="Proteomes" id="UP001164746"/>
    </source>
</evidence>
<proteinExistence type="predicted"/>
<name>A0ABY7FID0_MYAAR</name>
<protein>
    <submittedName>
        <fullName evidence="3">WDR64-like protein</fullName>
    </submittedName>
</protein>
<feature type="region of interest" description="Disordered" evidence="2">
    <location>
        <begin position="605"/>
        <end position="682"/>
    </location>
</feature>
<dbReference type="InterPro" id="IPR015943">
    <property type="entry name" value="WD40/YVTN_repeat-like_dom_sf"/>
</dbReference>
<keyword evidence="4" id="KW-1185">Reference proteome</keyword>
<dbReference type="InterPro" id="IPR051242">
    <property type="entry name" value="WD-EF-hand_domain"/>
</dbReference>
<feature type="compositionally biased region" description="Polar residues" evidence="2">
    <location>
        <begin position="614"/>
        <end position="623"/>
    </location>
</feature>
<sequence length="996" mass="112218">MSGPETESSDRPYTVGSFQAKLNQFEELMKEITLQDVEATPEEKRQMITENLRYDQFCDAIRQLFGPDIKNHDLKALYRKISTNPDAKVDWSETSAEEAEEIMVGEEVSIFTVSKRRRIGPRQFREAAWVTGCDYLPSIRRASCCTERSIVIWDNRSKGKNQHVFAIKPFDNSPQCMVSVPKTGAIHEDRILFGDDQGYINILTVAAKDLTMKNSKGGEKKPAKDQNVLHVKYFPELHCFASCSPSSKTSFVLEEIDRIHDQQELRGVSIPKGVNTFDYCVKANIIATGGVDKVIRVWHPHIFSRPTVDICCNERDQHIISLSTARVFTDNEERPGEKRIYSMLFDNKHERLLTGSSLLLNKDLGQVVTVCTEAVLKVWEMESGKLVYTIPEAHKSSVEITALTLDSSGYRLASGAFDEKSGRASEEDLSIVGLLYSKLDDDRVLIAAGWNNKLKILLDTNENYDLPVIREFNDIYYYTQDVAFTSASPTPFDPFRGDPLPDIATENRSGSRHGSNAAASQKSGDEGTASRQPTTVRGLSNHQMSNLFKKLPEGDQPAINSRQQSRHGKEKRIHSIQILVHKTRRLDPAFLPKEPSFMESVKVPAEGEEAGAATNRSTSGTPESQDEERAKHEKDGSEKEDEEKDKKEDQEEHSEGGSDDEEKKDEEKSVHEEDEDPEVVRERHDAARYIVETYDPIIVTVHQDSYIRFWNTDGHVLREITAVTRRTGTAVTAVCADPDCNIMVTGDHKGYLTLWDIGKFLRNPESEEADLVKQVVCWRAHLTKVVVWWGRKGRFVGFFGQHRQFTFPTSEEKAGAPSLPYDITEGPLSPVKTKSAIQKIRPVQKWQPFKRSAYLKAGQDKKRTLDPQDKKFFEALIKPKAYNYHLEGVAPGRKRDGAVFRALPVYRVRTPERPKTPPMTLTFRSTADESDAPKPKDKQRGKGSKEGSSTSFSVRRRKSMFGKSSSVGRESMLSYTTAATTPMLPPIVAAPSSPRQ</sequence>
<feature type="compositionally biased region" description="Polar residues" evidence="2">
    <location>
        <begin position="962"/>
        <end position="980"/>
    </location>
</feature>
<evidence type="ECO:0000256" key="2">
    <source>
        <dbReference type="SAM" id="MobiDB-lite"/>
    </source>
</evidence>
<feature type="compositionally biased region" description="Polar residues" evidence="2">
    <location>
        <begin position="529"/>
        <end position="546"/>
    </location>
</feature>
<evidence type="ECO:0000313" key="3">
    <source>
        <dbReference type="EMBL" id="WAR20511.1"/>
    </source>
</evidence>
<feature type="compositionally biased region" description="Basic and acidic residues" evidence="2">
    <location>
        <begin position="627"/>
        <end position="637"/>
    </location>
</feature>
<dbReference type="SMART" id="SM00320">
    <property type="entry name" value="WD40"/>
    <property type="match status" value="5"/>
</dbReference>
<dbReference type="InterPro" id="IPR036322">
    <property type="entry name" value="WD40_repeat_dom_sf"/>
</dbReference>
<feature type="region of interest" description="Disordered" evidence="2">
    <location>
        <begin position="910"/>
        <end position="996"/>
    </location>
</feature>
<dbReference type="PANTHER" id="PTHR44324:SF2">
    <property type="entry name" value="WD REPEAT-CONTAINING PROTEIN 64"/>
    <property type="match status" value="1"/>
</dbReference>
<dbReference type="Gene3D" id="2.130.10.10">
    <property type="entry name" value="YVTN repeat-like/Quinoprotein amine dehydrogenase"/>
    <property type="match status" value="2"/>
</dbReference>
<evidence type="ECO:0000256" key="1">
    <source>
        <dbReference type="ARBA" id="ARBA00022737"/>
    </source>
</evidence>
<feature type="compositionally biased region" description="Basic residues" evidence="2">
    <location>
        <begin position="564"/>
        <end position="574"/>
    </location>
</feature>
<dbReference type="PANTHER" id="PTHR44324">
    <property type="entry name" value="WD40 REPEAT DOMAIN 95"/>
    <property type="match status" value="1"/>
</dbReference>
<dbReference type="Proteomes" id="UP001164746">
    <property type="component" value="Chromosome 11"/>
</dbReference>
<organism evidence="3 4">
    <name type="scientific">Mya arenaria</name>
    <name type="common">Soft-shell clam</name>
    <dbReference type="NCBI Taxonomy" id="6604"/>
    <lineage>
        <taxon>Eukaryota</taxon>
        <taxon>Metazoa</taxon>
        <taxon>Spiralia</taxon>
        <taxon>Lophotrochozoa</taxon>
        <taxon>Mollusca</taxon>
        <taxon>Bivalvia</taxon>
        <taxon>Autobranchia</taxon>
        <taxon>Heteroconchia</taxon>
        <taxon>Euheterodonta</taxon>
        <taxon>Imparidentia</taxon>
        <taxon>Neoheterodontei</taxon>
        <taxon>Myida</taxon>
        <taxon>Myoidea</taxon>
        <taxon>Myidae</taxon>
        <taxon>Mya</taxon>
    </lineage>
</organism>
<feature type="compositionally biased region" description="Polar residues" evidence="2">
    <location>
        <begin position="506"/>
        <end position="522"/>
    </location>
</feature>
<feature type="compositionally biased region" description="Basic and acidic residues" evidence="2">
    <location>
        <begin position="644"/>
        <end position="656"/>
    </location>
</feature>
<accession>A0ABY7FID0</accession>
<dbReference type="InterPro" id="IPR001680">
    <property type="entry name" value="WD40_rpt"/>
</dbReference>
<dbReference type="Pfam" id="PF00400">
    <property type="entry name" value="WD40"/>
    <property type="match status" value="1"/>
</dbReference>
<keyword evidence="1" id="KW-0677">Repeat</keyword>
<dbReference type="SUPFAM" id="SSF50978">
    <property type="entry name" value="WD40 repeat-like"/>
    <property type="match status" value="1"/>
</dbReference>
<dbReference type="EMBL" id="CP111022">
    <property type="protein sequence ID" value="WAR20511.1"/>
    <property type="molecule type" value="Genomic_DNA"/>
</dbReference>
<reference evidence="3" key="1">
    <citation type="submission" date="2022-11" db="EMBL/GenBank/DDBJ databases">
        <title>Centuries of genome instability and evolution in soft-shell clam transmissible cancer (bioRxiv).</title>
        <authorList>
            <person name="Hart S.F.M."/>
            <person name="Yonemitsu M.A."/>
            <person name="Giersch R.M."/>
            <person name="Beal B.F."/>
            <person name="Arriagada G."/>
            <person name="Davis B.W."/>
            <person name="Ostrander E.A."/>
            <person name="Goff S.P."/>
            <person name="Metzger M.J."/>
        </authorList>
    </citation>
    <scope>NUCLEOTIDE SEQUENCE</scope>
    <source>
        <strain evidence="3">MELC-2E11</strain>
        <tissue evidence="3">Siphon/mantle</tissue>
    </source>
</reference>
<feature type="compositionally biased region" description="Basic and acidic residues" evidence="2">
    <location>
        <begin position="931"/>
        <end position="945"/>
    </location>
</feature>